<dbReference type="GO" id="GO:0016747">
    <property type="term" value="F:acyltransferase activity, transferring groups other than amino-acyl groups"/>
    <property type="evidence" value="ECO:0007669"/>
    <property type="project" value="InterPro"/>
</dbReference>
<dbReference type="RefSeq" id="WP_073017167.1">
    <property type="nucleotide sequence ID" value="NZ_FQXU01000004.1"/>
</dbReference>
<dbReference type="Pfam" id="PF13302">
    <property type="entry name" value="Acetyltransf_3"/>
    <property type="match status" value="1"/>
</dbReference>
<dbReference type="Gene3D" id="3.40.630.30">
    <property type="match status" value="1"/>
</dbReference>
<dbReference type="PROSITE" id="PS51186">
    <property type="entry name" value="GNAT"/>
    <property type="match status" value="1"/>
</dbReference>
<sequence length="180" mass="21502">MRIETNQIKIRDFERKDADNLYRIVREKDILRFMPDWAENGASPKEYFEYIDWHQTQKDSTDIYENKRYVIALHDTDEMIGMVGMGLEDTLNEIEIAYFMSEKHKNKGYTKEAVEALVEWCFKVSDVNYLILTIDCANIPSCNLAEKCGFELFEKRTPIGHRQPNMESDSYFYYRKYRTL</sequence>
<organism evidence="2 3">
    <name type="scientific">Clostridium intestinale DSM 6191</name>
    <dbReference type="NCBI Taxonomy" id="1121320"/>
    <lineage>
        <taxon>Bacteria</taxon>
        <taxon>Bacillati</taxon>
        <taxon>Bacillota</taxon>
        <taxon>Clostridia</taxon>
        <taxon>Eubacteriales</taxon>
        <taxon>Clostridiaceae</taxon>
        <taxon>Clostridium</taxon>
    </lineage>
</organism>
<evidence type="ECO:0000313" key="3">
    <source>
        <dbReference type="Proteomes" id="UP000184241"/>
    </source>
</evidence>
<protein>
    <submittedName>
        <fullName evidence="2">Protein N-acetyltransferase, RimJ/RimL family</fullName>
    </submittedName>
</protein>
<dbReference type="InterPro" id="IPR051531">
    <property type="entry name" value="N-acetyltransferase"/>
</dbReference>
<keyword evidence="2" id="KW-0808">Transferase</keyword>
<dbReference type="AlphaFoldDB" id="A0A1M5W4H4"/>
<feature type="domain" description="N-acetyltransferase" evidence="1">
    <location>
        <begin position="8"/>
        <end position="179"/>
    </location>
</feature>
<reference evidence="2 3" key="1">
    <citation type="submission" date="2016-11" db="EMBL/GenBank/DDBJ databases">
        <authorList>
            <person name="Jaros S."/>
            <person name="Januszkiewicz K."/>
            <person name="Wedrychowicz H."/>
        </authorList>
    </citation>
    <scope>NUCLEOTIDE SEQUENCE [LARGE SCALE GENOMIC DNA]</scope>
    <source>
        <strain evidence="2 3">DSM 6191</strain>
    </source>
</reference>
<dbReference type="EMBL" id="FQXU01000004">
    <property type="protein sequence ID" value="SHH82104.1"/>
    <property type="molecule type" value="Genomic_DNA"/>
</dbReference>
<proteinExistence type="predicted"/>
<dbReference type="SUPFAM" id="SSF55729">
    <property type="entry name" value="Acyl-CoA N-acyltransferases (Nat)"/>
    <property type="match status" value="1"/>
</dbReference>
<evidence type="ECO:0000313" key="2">
    <source>
        <dbReference type="EMBL" id="SHH82104.1"/>
    </source>
</evidence>
<gene>
    <name evidence="2" type="ORF">SAMN02745941_00913</name>
</gene>
<evidence type="ECO:0000259" key="1">
    <source>
        <dbReference type="PROSITE" id="PS51186"/>
    </source>
</evidence>
<dbReference type="InterPro" id="IPR016181">
    <property type="entry name" value="Acyl_CoA_acyltransferase"/>
</dbReference>
<dbReference type="InterPro" id="IPR000182">
    <property type="entry name" value="GNAT_dom"/>
</dbReference>
<name>A0A1M5W4H4_9CLOT</name>
<accession>A0A1M5W4H4</accession>
<dbReference type="PANTHER" id="PTHR43792">
    <property type="entry name" value="GNAT FAMILY, PUTATIVE (AFU_ORTHOLOGUE AFUA_3G00765)-RELATED-RELATED"/>
    <property type="match status" value="1"/>
</dbReference>
<dbReference type="Proteomes" id="UP000184241">
    <property type="component" value="Unassembled WGS sequence"/>
</dbReference>